<dbReference type="EMBL" id="SNRY01001528">
    <property type="protein sequence ID" value="KAA6330264.1"/>
    <property type="molecule type" value="Genomic_DNA"/>
</dbReference>
<proteinExistence type="predicted"/>
<dbReference type="AlphaFoldDB" id="A0A5J4RA82"/>
<name>A0A5J4RA82_9ZZZZ</name>
<feature type="non-terminal residue" evidence="1">
    <location>
        <position position="1"/>
    </location>
</feature>
<reference evidence="1" key="1">
    <citation type="submission" date="2019-03" db="EMBL/GenBank/DDBJ databases">
        <title>Single cell metagenomics reveals metabolic interactions within the superorganism composed of flagellate Streblomastix strix and complex community of Bacteroidetes bacteria on its surface.</title>
        <authorList>
            <person name="Treitli S.C."/>
            <person name="Kolisko M."/>
            <person name="Husnik F."/>
            <person name="Keeling P."/>
            <person name="Hampl V."/>
        </authorList>
    </citation>
    <scope>NUCLEOTIDE SEQUENCE</scope>
    <source>
        <strain evidence="1">STM</strain>
    </source>
</reference>
<sequence length="50" mass="5912">FGDYADNYFHAVDSFEEVFHRPVDLVTDKALHNPYFTGFVHHTKKHLYGQ</sequence>
<organism evidence="1">
    <name type="scientific">termite gut metagenome</name>
    <dbReference type="NCBI Taxonomy" id="433724"/>
    <lineage>
        <taxon>unclassified sequences</taxon>
        <taxon>metagenomes</taxon>
        <taxon>organismal metagenomes</taxon>
    </lineage>
</organism>
<protein>
    <submittedName>
        <fullName evidence="1">Uncharacterized protein</fullName>
    </submittedName>
</protein>
<gene>
    <name evidence="1" type="ORF">EZS27_021018</name>
</gene>
<accession>A0A5J4RA82</accession>
<comment type="caution">
    <text evidence="1">The sequence shown here is derived from an EMBL/GenBank/DDBJ whole genome shotgun (WGS) entry which is preliminary data.</text>
</comment>
<evidence type="ECO:0000313" key="1">
    <source>
        <dbReference type="EMBL" id="KAA6330264.1"/>
    </source>
</evidence>